<dbReference type="Gene3D" id="1.25.40.20">
    <property type="entry name" value="Ankyrin repeat-containing domain"/>
    <property type="match status" value="1"/>
</dbReference>
<dbReference type="InterPro" id="IPR056884">
    <property type="entry name" value="NPHP3-like_N"/>
</dbReference>
<name>A0A084G456_PSEDA</name>
<dbReference type="AlphaFoldDB" id="A0A084G456"/>
<dbReference type="Proteomes" id="UP000028545">
    <property type="component" value="Unassembled WGS sequence"/>
</dbReference>
<sequence length="1148" mass="131599">MASPDPMQQIFESAKRDFERSLPKKVKAQDLHAVTNVKQLWDALDKLQAEQSKSLIRMRFLDRIGPFVTRLQSLAGVIEVFVQVKPEVGALVWGPIKLLLMWTSQWREGFDAIVQVTERIGEVLPQFSVSQGFSDVSHIKNVVALLFRDILDFYSATLEFFSIPQKLRVVEKNIQRHSQLLGQNITFEHIRREEEARDRLFKEFQDAEDHRARQKFEALRIAISPPEYSERLAWLEGRICPGTPNWLEDDDDFRNWLDQSDQTPRLLWLQGIPGAGKTFLASRVAIKAMTHGDTAYAFISHTHTDSTAISVMHSLLFQLGSGNQDVQTVLTDASKSDLKHSLTTTKELLTTAITCAGGAYIIIDGLDEIEEFERKQLLTSIVDILDACTDAKIKVCISSRPEHDVVRILQPKATTIRVHTKNAAGVRIYVNARYREWMSNSDFSTRGQKEIQSLLAPLSIKAKGMFLYARIVIDNVVDLISIEDIRRELKALPADLDSVYERVLARINQLAAPMKERVKRVLGWIGCSPTPLNIHELDQAVLVSGKTYDDAPTVNASLNIVKMCGSIVEIVDETPRLVHFTVKEYIFDSHRDFISMRQSIRDLLDTCITYLCYDAVGPDVDEEQLRENILQGKYRFQAFASWSWSILARQYVRLTRDKTHLNDLNDLLRTLFTERENVEFGVDAESTESVDDLILNPESTQPTNDSARLRRQPWPEAPEFILQTTAFYSDHPKDLWTVHNTQRWASLDPLTVSASATRVQGLYDDLLCHGEKDKPFKHKDDCMNDHVEKFHKVMREGIYTQPSVMEDEALYPLLYDLVASEGFDELFAIWPSCRQKVNQFTEADLVVMAAGQGSLLMVELLLDWDEEEKKPWNDTVRFGALVHDAIQSGKSDVIRWILDKATSWGGINGRKYRDIIIAVIKSESPEAFDIWHDIITSTTSYNHNINQELFEKIVLTTLHKYPDQEIRMFDTWRVLDKRSLLSPPSLGRALTMVAQTTLSIEQARALLQCRALIDYPRSNRSNRGSGYTALHWACKKSSLEAALFIKYLLLKGANAFTSFRKPVWEEEGALKIKTWLNVDWSELVKWTRYQRRLSGKTSLRDYDELLRQDSSMQERLAYEADELVREEENRIAYEREIQAIGSRLRPCS</sequence>
<dbReference type="InterPro" id="IPR036770">
    <property type="entry name" value="Ankyrin_rpt-contain_sf"/>
</dbReference>
<dbReference type="VEuPathDB" id="FungiDB:SAPIO_CDS6361"/>
<dbReference type="Pfam" id="PF24809">
    <property type="entry name" value="DUF7708"/>
    <property type="match status" value="1"/>
</dbReference>
<dbReference type="SUPFAM" id="SSF48403">
    <property type="entry name" value="Ankyrin repeat"/>
    <property type="match status" value="1"/>
</dbReference>
<keyword evidence="5" id="KW-1185">Reference proteome</keyword>
<gene>
    <name evidence="4" type="ORF">SAPIO_CDS6361</name>
</gene>
<dbReference type="HOGENOM" id="CLU_002406_1_0_1"/>
<dbReference type="SUPFAM" id="SSF52540">
    <property type="entry name" value="P-loop containing nucleoside triphosphate hydrolases"/>
    <property type="match status" value="1"/>
</dbReference>
<evidence type="ECO:0000313" key="5">
    <source>
        <dbReference type="Proteomes" id="UP000028545"/>
    </source>
</evidence>
<dbReference type="KEGG" id="sapo:SAPIO_CDS6361"/>
<keyword evidence="1" id="KW-0677">Repeat</keyword>
<dbReference type="PROSITE" id="PS50088">
    <property type="entry name" value="ANK_REPEAT"/>
    <property type="match status" value="1"/>
</dbReference>
<proteinExistence type="predicted"/>
<dbReference type="PANTHER" id="PTHR10039">
    <property type="entry name" value="AMELOGENIN"/>
    <property type="match status" value="1"/>
</dbReference>
<evidence type="ECO:0000313" key="4">
    <source>
        <dbReference type="EMBL" id="KEZ42118.1"/>
    </source>
</evidence>
<dbReference type="RefSeq" id="XP_016641917.1">
    <property type="nucleotide sequence ID" value="XM_016788483.1"/>
</dbReference>
<reference evidence="4 5" key="1">
    <citation type="journal article" date="2014" name="Genome Announc.">
        <title>Draft genome sequence of the pathogenic fungus Scedosporium apiospermum.</title>
        <authorList>
            <person name="Vandeputte P."/>
            <person name="Ghamrawi S."/>
            <person name="Rechenmann M."/>
            <person name="Iltis A."/>
            <person name="Giraud S."/>
            <person name="Fleury M."/>
            <person name="Thornton C."/>
            <person name="Delhaes L."/>
            <person name="Meyer W."/>
            <person name="Papon N."/>
            <person name="Bouchara J.P."/>
        </authorList>
    </citation>
    <scope>NUCLEOTIDE SEQUENCE [LARGE SCALE GENOMIC DNA]</scope>
    <source>
        <strain evidence="4 5">IHEM 14462</strain>
    </source>
</reference>
<dbReference type="OrthoDB" id="21416at2759"/>
<dbReference type="Pfam" id="PF22939">
    <property type="entry name" value="WHD_GPIID"/>
    <property type="match status" value="1"/>
</dbReference>
<dbReference type="Gene3D" id="3.40.50.300">
    <property type="entry name" value="P-loop containing nucleotide triphosphate hydrolases"/>
    <property type="match status" value="1"/>
</dbReference>
<feature type="repeat" description="ANK" evidence="2">
    <location>
        <begin position="1025"/>
        <end position="1054"/>
    </location>
</feature>
<comment type="caution">
    <text evidence="4">The sequence shown here is derived from an EMBL/GenBank/DDBJ whole genome shotgun (WGS) entry which is preliminary data.</text>
</comment>
<dbReference type="InterPro" id="IPR002110">
    <property type="entry name" value="Ankyrin_rpt"/>
</dbReference>
<keyword evidence="2" id="KW-0040">ANK repeat</keyword>
<evidence type="ECO:0000256" key="1">
    <source>
        <dbReference type="ARBA" id="ARBA00022737"/>
    </source>
</evidence>
<dbReference type="PANTHER" id="PTHR10039:SF14">
    <property type="entry name" value="NACHT DOMAIN-CONTAINING PROTEIN"/>
    <property type="match status" value="1"/>
</dbReference>
<feature type="domain" description="NACHT" evidence="3">
    <location>
        <begin position="265"/>
        <end position="401"/>
    </location>
</feature>
<dbReference type="Pfam" id="PF00023">
    <property type="entry name" value="Ank"/>
    <property type="match status" value="1"/>
</dbReference>
<dbReference type="InterPro" id="IPR056125">
    <property type="entry name" value="DUF7708"/>
</dbReference>
<dbReference type="EMBL" id="JOWA01000102">
    <property type="protein sequence ID" value="KEZ42118.1"/>
    <property type="molecule type" value="Genomic_DNA"/>
</dbReference>
<dbReference type="Pfam" id="PF24883">
    <property type="entry name" value="NPHP3_N"/>
    <property type="match status" value="1"/>
</dbReference>
<dbReference type="InterPro" id="IPR027417">
    <property type="entry name" value="P-loop_NTPase"/>
</dbReference>
<accession>A0A084G456</accession>
<dbReference type="InterPro" id="IPR054471">
    <property type="entry name" value="GPIID_WHD"/>
</dbReference>
<dbReference type="GeneID" id="27725433"/>
<protein>
    <recommendedName>
        <fullName evidence="3">NACHT domain-containing protein</fullName>
    </recommendedName>
</protein>
<evidence type="ECO:0000259" key="3">
    <source>
        <dbReference type="PROSITE" id="PS50837"/>
    </source>
</evidence>
<dbReference type="PROSITE" id="PS50297">
    <property type="entry name" value="ANK_REP_REGION"/>
    <property type="match status" value="1"/>
</dbReference>
<dbReference type="InterPro" id="IPR007111">
    <property type="entry name" value="NACHT_NTPase"/>
</dbReference>
<dbReference type="PROSITE" id="PS50837">
    <property type="entry name" value="NACHT"/>
    <property type="match status" value="1"/>
</dbReference>
<evidence type="ECO:0000256" key="2">
    <source>
        <dbReference type="PROSITE-ProRule" id="PRU00023"/>
    </source>
</evidence>
<organism evidence="4 5">
    <name type="scientific">Pseudallescheria apiosperma</name>
    <name type="common">Scedosporium apiospermum</name>
    <dbReference type="NCBI Taxonomy" id="563466"/>
    <lineage>
        <taxon>Eukaryota</taxon>
        <taxon>Fungi</taxon>
        <taxon>Dikarya</taxon>
        <taxon>Ascomycota</taxon>
        <taxon>Pezizomycotina</taxon>
        <taxon>Sordariomycetes</taxon>
        <taxon>Hypocreomycetidae</taxon>
        <taxon>Microascales</taxon>
        <taxon>Microascaceae</taxon>
        <taxon>Scedosporium</taxon>
    </lineage>
</organism>